<name>V4I2R6_PSEL2</name>
<accession>V4I2R6</accession>
<protein>
    <submittedName>
        <fullName evidence="2">Uncharacterized protein</fullName>
    </submittedName>
</protein>
<dbReference type="PATRIC" id="fig|1353533.3.peg.965"/>
<keyword evidence="1" id="KW-1133">Transmembrane helix</keyword>
<dbReference type="EMBL" id="AUSV01000013">
    <property type="protein sequence ID" value="ESP94534.1"/>
    <property type="molecule type" value="Genomic_DNA"/>
</dbReference>
<reference evidence="2 3" key="1">
    <citation type="submission" date="2013-07" db="EMBL/GenBank/DDBJ databases">
        <title>Draft genome sequence of Pseudoalteromonas luteoviolacea 2ta16.</title>
        <authorList>
            <person name="Allen E.E."/>
            <person name="Azam F."/>
            <person name="Podell S."/>
        </authorList>
    </citation>
    <scope>NUCLEOTIDE SEQUENCE [LARGE SCALE GENOMIC DNA]</scope>
    <source>
        <strain evidence="2 3">2ta16</strain>
    </source>
</reference>
<feature type="transmembrane region" description="Helical" evidence="1">
    <location>
        <begin position="66"/>
        <end position="88"/>
    </location>
</feature>
<gene>
    <name evidence="2" type="ORF">PL2TA16_00534</name>
</gene>
<keyword evidence="1" id="KW-0472">Membrane</keyword>
<evidence type="ECO:0000313" key="2">
    <source>
        <dbReference type="EMBL" id="ESP94534.1"/>
    </source>
</evidence>
<evidence type="ECO:0000256" key="1">
    <source>
        <dbReference type="SAM" id="Phobius"/>
    </source>
</evidence>
<organism evidence="2 3">
    <name type="scientific">Pseudoalteromonas luteoviolacea (strain 2ta16)</name>
    <dbReference type="NCBI Taxonomy" id="1353533"/>
    <lineage>
        <taxon>Bacteria</taxon>
        <taxon>Pseudomonadati</taxon>
        <taxon>Pseudomonadota</taxon>
        <taxon>Gammaproteobacteria</taxon>
        <taxon>Alteromonadales</taxon>
        <taxon>Pseudoalteromonadaceae</taxon>
        <taxon>Pseudoalteromonas</taxon>
    </lineage>
</organism>
<dbReference type="Proteomes" id="UP000017820">
    <property type="component" value="Unassembled WGS sequence"/>
</dbReference>
<keyword evidence="1" id="KW-0812">Transmembrane</keyword>
<comment type="caution">
    <text evidence="2">The sequence shown here is derived from an EMBL/GenBank/DDBJ whole genome shotgun (WGS) entry which is preliminary data.</text>
</comment>
<sequence>MCSAPKARAAKGKVVDYQDSMNQNLSPEKRSAFAKKANAAYEKRHPNEEFKMPFKDQKKHKKTKSLVHRVEVILLLIVFVAIAIRVIFLSE</sequence>
<proteinExistence type="predicted"/>
<dbReference type="GeneID" id="29921743"/>
<dbReference type="RefSeq" id="WP_023397922.1">
    <property type="nucleotide sequence ID" value="NZ_AUSV01000013.1"/>
</dbReference>
<dbReference type="AlphaFoldDB" id="V4I2R6"/>
<evidence type="ECO:0000313" key="3">
    <source>
        <dbReference type="Proteomes" id="UP000017820"/>
    </source>
</evidence>